<comment type="caution">
    <text evidence="1">The sequence shown here is derived from an EMBL/GenBank/DDBJ whole genome shotgun (WGS) entry which is preliminary data.</text>
</comment>
<evidence type="ECO:0000313" key="2">
    <source>
        <dbReference type="Proteomes" id="UP001271769"/>
    </source>
</evidence>
<proteinExistence type="predicted"/>
<dbReference type="Proteomes" id="UP001271769">
    <property type="component" value="Unassembled WGS sequence"/>
</dbReference>
<reference evidence="1 2" key="1">
    <citation type="journal article" date="2013" name="Antonie Van Leeuwenhoek">
        <title>Dongia rigui sp. nov., isolated from freshwater of a large wetland in Korea.</title>
        <authorList>
            <person name="Baik K.S."/>
            <person name="Hwang Y.M."/>
            <person name="Choi J.S."/>
            <person name="Kwon J."/>
            <person name="Seong C.N."/>
        </authorList>
    </citation>
    <scope>NUCLEOTIDE SEQUENCE [LARGE SCALE GENOMIC DNA]</scope>
    <source>
        <strain evidence="1 2">04SU4-P</strain>
    </source>
</reference>
<name>A0ABU5E0V6_9PROT</name>
<evidence type="ECO:0000313" key="1">
    <source>
        <dbReference type="EMBL" id="MDY0872825.1"/>
    </source>
</evidence>
<dbReference type="RefSeq" id="WP_320501298.1">
    <property type="nucleotide sequence ID" value="NZ_JAXCLX010000002.1"/>
</dbReference>
<dbReference type="EMBL" id="JAXCLX010000002">
    <property type="protein sequence ID" value="MDY0872825.1"/>
    <property type="molecule type" value="Genomic_DNA"/>
</dbReference>
<organism evidence="1 2">
    <name type="scientific">Dongia rigui</name>
    <dbReference type="NCBI Taxonomy" id="940149"/>
    <lineage>
        <taxon>Bacteria</taxon>
        <taxon>Pseudomonadati</taxon>
        <taxon>Pseudomonadota</taxon>
        <taxon>Alphaproteobacteria</taxon>
        <taxon>Rhodospirillales</taxon>
        <taxon>Dongiaceae</taxon>
        <taxon>Dongia</taxon>
    </lineage>
</organism>
<accession>A0ABU5E0V6</accession>
<protein>
    <submittedName>
        <fullName evidence="1">Uncharacterized protein</fullName>
    </submittedName>
</protein>
<sequence>MAKLQDLKTAAIPLLSDAATQSHLVDLLRLAADASPGTIYDALLQAEAELPAKIEAARKANADALAGRDAAAAVLAKEGVSHLERLARYLAKFTILAAEVGDLEAAMTDEAQRSEAVRQSALRQVQADQQAAIERCNAHRTTVQAFASVDNHIRDLAGAVRKAWDTALSAGPTMSDKEFDRMVDRAFGVLRHVVLHHLGFLPGMGQTIPADQAIFADYAPDKPLVTPAEGWDGSKFKPGGEYAEYAADLKPAT</sequence>
<keyword evidence="2" id="KW-1185">Reference proteome</keyword>
<gene>
    <name evidence="1" type="ORF">SMD31_12865</name>
</gene>